<dbReference type="OrthoDB" id="4472759at2"/>
<dbReference type="Proteomes" id="UP000183407">
    <property type="component" value="Unassembled WGS sequence"/>
</dbReference>
<organism evidence="1 2">
    <name type="scientific">Rhodococcus jostii</name>
    <dbReference type="NCBI Taxonomy" id="132919"/>
    <lineage>
        <taxon>Bacteria</taxon>
        <taxon>Bacillati</taxon>
        <taxon>Actinomycetota</taxon>
        <taxon>Actinomycetes</taxon>
        <taxon>Mycobacteriales</taxon>
        <taxon>Nocardiaceae</taxon>
        <taxon>Rhodococcus</taxon>
    </lineage>
</organism>
<protein>
    <submittedName>
        <fullName evidence="1">Uncharacterized protein</fullName>
    </submittedName>
</protein>
<dbReference type="AlphaFoldDB" id="A0A1H4JAL2"/>
<evidence type="ECO:0000313" key="1">
    <source>
        <dbReference type="EMBL" id="SEB43350.1"/>
    </source>
</evidence>
<dbReference type="RefSeq" id="WP_073365843.1">
    <property type="nucleotide sequence ID" value="NZ_FNTL01000003.1"/>
</dbReference>
<dbReference type="EMBL" id="FNTL01000003">
    <property type="protein sequence ID" value="SEB43350.1"/>
    <property type="molecule type" value="Genomic_DNA"/>
</dbReference>
<reference evidence="2" key="1">
    <citation type="submission" date="2016-10" db="EMBL/GenBank/DDBJ databases">
        <authorList>
            <person name="Varghese N."/>
        </authorList>
    </citation>
    <scope>NUCLEOTIDE SEQUENCE [LARGE SCALE GENOMIC DNA]</scope>
    <source>
        <strain evidence="2">DSM 44719</strain>
    </source>
</reference>
<sequence length="64" mass="6989">MSHALAEAITPDHPRDRIVGVHGYHRDEAGSRFATVRLADGTQAEIDLLDIFISHPIREVTAAA</sequence>
<accession>A0A1H4JAL2</accession>
<evidence type="ECO:0000313" key="2">
    <source>
        <dbReference type="Proteomes" id="UP000183407"/>
    </source>
</evidence>
<name>A0A1H4JAL2_RHOJO</name>
<gene>
    <name evidence="1" type="ORF">SAMN04490220_0760</name>
</gene>
<proteinExistence type="predicted"/>